<name>W1RNZ2_9GAMM</name>
<feature type="chain" id="PRO_5004808583" description="Conjugal transfer protein TraF" evidence="1">
    <location>
        <begin position="20"/>
        <end position="467"/>
    </location>
</feature>
<dbReference type="InterPro" id="IPR032811">
    <property type="entry name" value="Put_conjugal_transfer"/>
</dbReference>
<dbReference type="Proteomes" id="UP000018857">
    <property type="component" value="Unassembled WGS sequence"/>
</dbReference>
<dbReference type="OrthoDB" id="5610858at2"/>
<evidence type="ECO:0000256" key="1">
    <source>
        <dbReference type="SAM" id="SignalP"/>
    </source>
</evidence>
<reference evidence="2 3" key="1">
    <citation type="journal article" date="2014" name="Genome Announc.">
        <title>Draft Genome Sequence of Marinomonas sp. Strain D104, a Polycyclic Aromatic Hydrocarbon-Degrading Bacterium from the Deep-Sea Sediment of the Arctic Ocean.</title>
        <authorList>
            <person name="Dong C."/>
            <person name="Bai X."/>
            <person name="Lai Q."/>
            <person name="Xie Y."/>
            <person name="Chen X."/>
            <person name="Shao Z."/>
        </authorList>
    </citation>
    <scope>NUCLEOTIDE SEQUENCE [LARGE SCALE GENOMIC DNA]</scope>
    <source>
        <strain evidence="2 3">D104</strain>
    </source>
</reference>
<comment type="caution">
    <text evidence="2">The sequence shown here is derived from an EMBL/GenBank/DDBJ whole genome shotgun (WGS) entry which is preliminary data.</text>
</comment>
<evidence type="ECO:0000313" key="2">
    <source>
        <dbReference type="EMBL" id="ETI58451.1"/>
    </source>
</evidence>
<evidence type="ECO:0000313" key="3">
    <source>
        <dbReference type="Proteomes" id="UP000018857"/>
    </source>
</evidence>
<dbReference type="EMBL" id="AYOZ01000056">
    <property type="protein sequence ID" value="ETI58451.1"/>
    <property type="molecule type" value="Genomic_DNA"/>
</dbReference>
<proteinExistence type="predicted"/>
<gene>
    <name evidence="2" type="ORF">D104_15065</name>
</gene>
<dbReference type="RefSeq" id="WP_024025058.1">
    <property type="nucleotide sequence ID" value="NZ_AYOZ01000056.1"/>
</dbReference>
<dbReference type="Pfam" id="PF13729">
    <property type="entry name" value="TraF_2"/>
    <property type="match status" value="1"/>
</dbReference>
<organism evidence="2 3">
    <name type="scientific">Marinomonas profundimaris</name>
    <dbReference type="NCBI Taxonomy" id="1208321"/>
    <lineage>
        <taxon>Bacteria</taxon>
        <taxon>Pseudomonadati</taxon>
        <taxon>Pseudomonadota</taxon>
        <taxon>Gammaproteobacteria</taxon>
        <taxon>Oceanospirillales</taxon>
        <taxon>Oceanospirillaceae</taxon>
        <taxon>Marinomonas</taxon>
    </lineage>
</organism>
<feature type="signal peptide" evidence="1">
    <location>
        <begin position="1"/>
        <end position="19"/>
    </location>
</feature>
<sequence>MKKYLAIVCLSVFSSVGMASSYIYQPIGSSVVLGGYGNRHALSTASGNPAASYLMANLQGFRVGFLGPIGIGLEGGGVDGINDKVDELTNILEDDFLSSLEAFATDAAAEADPDAYVVANVDATVDSLEGLLGDASDTVAGIAEPIYAKFATTLQAPFAPIIYKTRRRSVFTLDASASIVGRAAILTDDIKITGLEDLRTSTGLADFNTKLGGIDDIETDTASYIKRASDYRFSLGYSEMLSRTPTEAILVGGRINFHKLALGQKVTVLEGGDDPSVSYSDFIISRDNTSHGFSLDLGAMLVGRNYQLGMMVANVNQPTFDYDQIGNCTGLTGDDLVNCNAAVRFASKGKLSLKEEYKMEAQVTVDAAIKSKDQNWSLAASYDLNSISDPLGDDYQWSVISLSMFSDYILIPGMRVGLRKNLVGTKLEYLTAGVTIYRRFEIDAAYAAENDEGNSGLFLSFGYSFVF</sequence>
<keyword evidence="1" id="KW-0732">Signal</keyword>
<protein>
    <recommendedName>
        <fullName evidence="4">Conjugal transfer protein TraF</fullName>
    </recommendedName>
</protein>
<dbReference type="AlphaFoldDB" id="W1RNZ2"/>
<accession>W1RNZ2</accession>
<keyword evidence="3" id="KW-1185">Reference proteome</keyword>
<evidence type="ECO:0008006" key="4">
    <source>
        <dbReference type="Google" id="ProtNLM"/>
    </source>
</evidence>
<dbReference type="eggNOG" id="ENOG502ZBYH">
    <property type="taxonomic scope" value="Bacteria"/>
</dbReference>
<dbReference type="PATRIC" id="fig|1208321.3.peg.2998"/>